<sequence length="76" mass="8977">MELENKSYPFISDHHKIHPSSRRQTWSPSWSQHYHTSEVNRSCLPEVMKEIEYHSSLSTPVRRETPVSFQSAIYST</sequence>
<accession>A0AAV4PLX5</accession>
<dbReference type="Proteomes" id="UP001054945">
    <property type="component" value="Unassembled WGS sequence"/>
</dbReference>
<gene>
    <name evidence="1" type="ORF">CEXT_615211</name>
</gene>
<reference evidence="1 2" key="1">
    <citation type="submission" date="2021-06" db="EMBL/GenBank/DDBJ databases">
        <title>Caerostris extrusa draft genome.</title>
        <authorList>
            <person name="Kono N."/>
            <person name="Arakawa K."/>
        </authorList>
    </citation>
    <scope>NUCLEOTIDE SEQUENCE [LARGE SCALE GENOMIC DNA]</scope>
</reference>
<proteinExistence type="predicted"/>
<dbReference type="EMBL" id="BPLR01004926">
    <property type="protein sequence ID" value="GIX98552.1"/>
    <property type="molecule type" value="Genomic_DNA"/>
</dbReference>
<dbReference type="AlphaFoldDB" id="A0AAV4PLX5"/>
<protein>
    <submittedName>
        <fullName evidence="1">Uncharacterized protein</fullName>
    </submittedName>
</protein>
<organism evidence="1 2">
    <name type="scientific">Caerostris extrusa</name>
    <name type="common">Bark spider</name>
    <name type="synonym">Caerostris bankana</name>
    <dbReference type="NCBI Taxonomy" id="172846"/>
    <lineage>
        <taxon>Eukaryota</taxon>
        <taxon>Metazoa</taxon>
        <taxon>Ecdysozoa</taxon>
        <taxon>Arthropoda</taxon>
        <taxon>Chelicerata</taxon>
        <taxon>Arachnida</taxon>
        <taxon>Araneae</taxon>
        <taxon>Araneomorphae</taxon>
        <taxon>Entelegynae</taxon>
        <taxon>Araneoidea</taxon>
        <taxon>Araneidae</taxon>
        <taxon>Caerostris</taxon>
    </lineage>
</organism>
<evidence type="ECO:0000313" key="1">
    <source>
        <dbReference type="EMBL" id="GIX98552.1"/>
    </source>
</evidence>
<comment type="caution">
    <text evidence="1">The sequence shown here is derived from an EMBL/GenBank/DDBJ whole genome shotgun (WGS) entry which is preliminary data.</text>
</comment>
<keyword evidence="2" id="KW-1185">Reference proteome</keyword>
<evidence type="ECO:0000313" key="2">
    <source>
        <dbReference type="Proteomes" id="UP001054945"/>
    </source>
</evidence>
<name>A0AAV4PLX5_CAEEX</name>